<organism evidence="9 10">
    <name type="scientific">Desulforamulus putei DSM 12395</name>
    <dbReference type="NCBI Taxonomy" id="1121429"/>
    <lineage>
        <taxon>Bacteria</taxon>
        <taxon>Bacillati</taxon>
        <taxon>Bacillota</taxon>
        <taxon>Clostridia</taxon>
        <taxon>Eubacteriales</taxon>
        <taxon>Peptococcaceae</taxon>
        <taxon>Desulforamulus</taxon>
    </lineage>
</organism>
<evidence type="ECO:0000256" key="5">
    <source>
        <dbReference type="ARBA" id="ARBA00030019"/>
    </source>
</evidence>
<evidence type="ECO:0000259" key="8">
    <source>
        <dbReference type="SMART" id="SM00842"/>
    </source>
</evidence>
<evidence type="ECO:0000313" key="9">
    <source>
        <dbReference type="EMBL" id="SHF52031.1"/>
    </source>
</evidence>
<keyword evidence="10" id="KW-1185">Reference proteome</keyword>
<dbReference type="InterPro" id="IPR050696">
    <property type="entry name" value="FtsA/MreB"/>
</dbReference>
<dbReference type="NCBIfam" id="NF011660">
    <property type="entry name" value="PRK15080.1"/>
    <property type="match status" value="1"/>
</dbReference>
<dbReference type="Pfam" id="PF11104">
    <property type="entry name" value="PilM_2"/>
    <property type="match status" value="1"/>
</dbReference>
<evidence type="ECO:0000313" key="10">
    <source>
        <dbReference type="Proteomes" id="UP000184148"/>
    </source>
</evidence>
<protein>
    <recommendedName>
        <fullName evidence="2">Chaperone protein DnaK</fullName>
    </recommendedName>
    <alternativeName>
        <fullName evidence="3">Chaperone protein dnaK</fullName>
    </alternativeName>
    <alternativeName>
        <fullName evidence="7">HSP70</fullName>
    </alternativeName>
    <alternativeName>
        <fullName evidence="6">Heat shock 70 kDa protein</fullName>
    </alternativeName>
    <alternativeName>
        <fullName evidence="5">Heat shock protein 70</fullName>
    </alternativeName>
</protein>
<evidence type="ECO:0000256" key="3">
    <source>
        <dbReference type="ARBA" id="ARBA00017249"/>
    </source>
</evidence>
<dbReference type="CDD" id="cd24047">
    <property type="entry name" value="ASKHA_NBD_EutJ"/>
    <property type="match status" value="1"/>
</dbReference>
<dbReference type="PANTHER" id="PTHR32432">
    <property type="entry name" value="CELL DIVISION PROTEIN FTSA-RELATED"/>
    <property type="match status" value="1"/>
</dbReference>
<dbReference type="AlphaFoldDB" id="A0A1M5CBE2"/>
<evidence type="ECO:0000256" key="1">
    <source>
        <dbReference type="ARBA" id="ARBA00007381"/>
    </source>
</evidence>
<dbReference type="InterPro" id="IPR018181">
    <property type="entry name" value="Heat_shock_70_CS"/>
</dbReference>
<comment type="similarity">
    <text evidence="1">Belongs to the heat shock protein 70 family.</text>
</comment>
<reference evidence="10" key="1">
    <citation type="submission" date="2016-11" db="EMBL/GenBank/DDBJ databases">
        <authorList>
            <person name="Varghese N."/>
            <person name="Submissions S."/>
        </authorList>
    </citation>
    <scope>NUCLEOTIDE SEQUENCE [LARGE SCALE GENOMIC DNA]</scope>
    <source>
        <strain evidence="10">DSM 12395</strain>
    </source>
</reference>
<sequence>MTTMQRVNSIVSQMQARIESEDSCEVHGELKVGVDLGTSNIVITVLDQDDCPVAGAMQPANVVKDGIVVEYVQAVSIVKGLKEKLERRLNRELSYAATAIPPGIMEGNIKVIKNVVEASGFEVTNIIDEPVAAAKVLNIQDGAVVDIGGGTTGISVLKNGKVIFSTDEPTGGTHLTLVIAGNFGFEFEEAEMFKLNPKNESIIFPAVRPVIEKMAEITRKSIKDYNIDRIYLVGGACCLNGIEEVFQKYTSIETVKPDNPLLVTPIGIAMAAG</sequence>
<dbReference type="GO" id="GO:0051301">
    <property type="term" value="P:cell division"/>
    <property type="evidence" value="ECO:0007669"/>
    <property type="project" value="InterPro"/>
</dbReference>
<proteinExistence type="inferred from homology"/>
<evidence type="ECO:0000256" key="6">
    <source>
        <dbReference type="ARBA" id="ARBA00030945"/>
    </source>
</evidence>
<dbReference type="InterPro" id="IPR013366">
    <property type="entry name" value="EutJ"/>
</dbReference>
<evidence type="ECO:0000256" key="2">
    <source>
        <dbReference type="ARBA" id="ARBA00014415"/>
    </source>
</evidence>
<dbReference type="OrthoDB" id="306538at2"/>
<gene>
    <name evidence="9" type="ORF">SAMN02745133_02869</name>
</gene>
<evidence type="ECO:0000256" key="4">
    <source>
        <dbReference type="ARBA" id="ARBA00023016"/>
    </source>
</evidence>
<dbReference type="STRING" id="1121429.SAMN02745133_02869"/>
<dbReference type="InterPro" id="IPR043129">
    <property type="entry name" value="ATPase_NBD"/>
</dbReference>
<dbReference type="EMBL" id="FQUY01000030">
    <property type="protein sequence ID" value="SHF52031.1"/>
    <property type="molecule type" value="Genomic_DNA"/>
</dbReference>
<dbReference type="PROSITE" id="PS00329">
    <property type="entry name" value="HSP70_2"/>
    <property type="match status" value="1"/>
</dbReference>
<dbReference type="InterPro" id="IPR005883">
    <property type="entry name" value="PilM"/>
</dbReference>
<dbReference type="Proteomes" id="UP000184148">
    <property type="component" value="Unassembled WGS sequence"/>
</dbReference>
<evidence type="ECO:0000256" key="7">
    <source>
        <dbReference type="ARBA" id="ARBA00033103"/>
    </source>
</evidence>
<dbReference type="Gene3D" id="3.30.420.40">
    <property type="match status" value="2"/>
</dbReference>
<dbReference type="SUPFAM" id="SSF53067">
    <property type="entry name" value="Actin-like ATPase domain"/>
    <property type="match status" value="2"/>
</dbReference>
<dbReference type="SMART" id="SM00842">
    <property type="entry name" value="FtsA"/>
    <property type="match status" value="1"/>
</dbReference>
<dbReference type="PANTHER" id="PTHR32432:SF3">
    <property type="entry name" value="ETHANOLAMINE UTILIZATION PROTEIN EUTJ"/>
    <property type="match status" value="1"/>
</dbReference>
<dbReference type="InterPro" id="IPR003494">
    <property type="entry name" value="SHS2_FtsA"/>
</dbReference>
<keyword evidence="4" id="KW-0346">Stress response</keyword>
<feature type="domain" description="SHS2" evidence="8">
    <location>
        <begin position="31"/>
        <end position="137"/>
    </location>
</feature>
<name>A0A1M5CBE2_9FIRM</name>
<dbReference type="RefSeq" id="WP_073240052.1">
    <property type="nucleotide sequence ID" value="NZ_FQUY01000030.1"/>
</dbReference>
<accession>A0A1M5CBE2</accession>
<dbReference type="NCBIfam" id="TIGR02529">
    <property type="entry name" value="EutJ"/>
    <property type="match status" value="1"/>
</dbReference>